<evidence type="ECO:0000256" key="1">
    <source>
        <dbReference type="PROSITE-ProRule" id="PRU00175"/>
    </source>
</evidence>
<gene>
    <name evidence="3" type="ORF">BDN70DRAFT_818604</name>
</gene>
<keyword evidence="4" id="KW-1185">Reference proteome</keyword>
<dbReference type="OrthoDB" id="6105938at2759"/>
<dbReference type="EMBL" id="MU155532">
    <property type="protein sequence ID" value="KAF9472471.1"/>
    <property type="molecule type" value="Genomic_DNA"/>
</dbReference>
<dbReference type="PROSITE" id="PS50089">
    <property type="entry name" value="ZF_RING_2"/>
    <property type="match status" value="1"/>
</dbReference>
<organism evidence="3 4">
    <name type="scientific">Pholiota conissans</name>
    <dbReference type="NCBI Taxonomy" id="109636"/>
    <lineage>
        <taxon>Eukaryota</taxon>
        <taxon>Fungi</taxon>
        <taxon>Dikarya</taxon>
        <taxon>Basidiomycota</taxon>
        <taxon>Agaricomycotina</taxon>
        <taxon>Agaricomycetes</taxon>
        <taxon>Agaricomycetidae</taxon>
        <taxon>Agaricales</taxon>
        <taxon>Agaricineae</taxon>
        <taxon>Strophariaceae</taxon>
        <taxon>Pholiota</taxon>
    </lineage>
</organism>
<protein>
    <recommendedName>
        <fullName evidence="2">RING-type domain-containing protein</fullName>
    </recommendedName>
</protein>
<comment type="caution">
    <text evidence="3">The sequence shown here is derived from an EMBL/GenBank/DDBJ whole genome shotgun (WGS) entry which is preliminary data.</text>
</comment>
<evidence type="ECO:0000313" key="3">
    <source>
        <dbReference type="EMBL" id="KAF9472471.1"/>
    </source>
</evidence>
<dbReference type="GO" id="GO:0008270">
    <property type="term" value="F:zinc ion binding"/>
    <property type="evidence" value="ECO:0007669"/>
    <property type="project" value="UniProtKB-KW"/>
</dbReference>
<keyword evidence="1" id="KW-0863">Zinc-finger</keyword>
<name>A0A9P5YR86_9AGAR</name>
<dbReference type="AlphaFoldDB" id="A0A9P5YR86"/>
<dbReference type="InterPro" id="IPR013083">
    <property type="entry name" value="Znf_RING/FYVE/PHD"/>
</dbReference>
<sequence length="84" mass="9533">SVASHVGNPCGHNFCGDCGWKWHQNIQNARCPCCRKTLDVTTPMIPNIFMDNIVEKHVLALALSGMKEWETSGQKYKEWNARKT</sequence>
<dbReference type="InterPro" id="IPR001841">
    <property type="entry name" value="Znf_RING"/>
</dbReference>
<dbReference type="SUPFAM" id="SSF57850">
    <property type="entry name" value="RING/U-box"/>
    <property type="match status" value="1"/>
</dbReference>
<keyword evidence="1" id="KW-0862">Zinc</keyword>
<reference evidence="3" key="1">
    <citation type="submission" date="2020-11" db="EMBL/GenBank/DDBJ databases">
        <authorList>
            <consortium name="DOE Joint Genome Institute"/>
            <person name="Ahrendt S."/>
            <person name="Riley R."/>
            <person name="Andreopoulos W."/>
            <person name="Labutti K."/>
            <person name="Pangilinan J."/>
            <person name="Ruiz-Duenas F.J."/>
            <person name="Barrasa J.M."/>
            <person name="Sanchez-Garcia M."/>
            <person name="Camarero S."/>
            <person name="Miyauchi S."/>
            <person name="Serrano A."/>
            <person name="Linde D."/>
            <person name="Babiker R."/>
            <person name="Drula E."/>
            <person name="Ayuso-Fernandez I."/>
            <person name="Pacheco R."/>
            <person name="Padilla G."/>
            <person name="Ferreira P."/>
            <person name="Barriuso J."/>
            <person name="Kellner H."/>
            <person name="Castanera R."/>
            <person name="Alfaro M."/>
            <person name="Ramirez L."/>
            <person name="Pisabarro A.G."/>
            <person name="Kuo A."/>
            <person name="Tritt A."/>
            <person name="Lipzen A."/>
            <person name="He G."/>
            <person name="Yan M."/>
            <person name="Ng V."/>
            <person name="Cullen D."/>
            <person name="Martin F."/>
            <person name="Rosso M.-N."/>
            <person name="Henrissat B."/>
            <person name="Hibbett D."/>
            <person name="Martinez A.T."/>
            <person name="Grigoriev I.V."/>
        </authorList>
    </citation>
    <scope>NUCLEOTIDE SEQUENCE</scope>
    <source>
        <strain evidence="3">CIRM-BRFM 674</strain>
    </source>
</reference>
<evidence type="ECO:0000259" key="2">
    <source>
        <dbReference type="PROSITE" id="PS50089"/>
    </source>
</evidence>
<evidence type="ECO:0000313" key="4">
    <source>
        <dbReference type="Proteomes" id="UP000807469"/>
    </source>
</evidence>
<dbReference type="Proteomes" id="UP000807469">
    <property type="component" value="Unassembled WGS sequence"/>
</dbReference>
<proteinExistence type="predicted"/>
<keyword evidence="1" id="KW-0479">Metal-binding</keyword>
<feature type="non-terminal residue" evidence="3">
    <location>
        <position position="1"/>
    </location>
</feature>
<accession>A0A9P5YR86</accession>
<feature type="domain" description="RING-type" evidence="2">
    <location>
        <begin position="9"/>
        <end position="35"/>
    </location>
</feature>
<dbReference type="Gene3D" id="3.30.40.10">
    <property type="entry name" value="Zinc/RING finger domain, C3HC4 (zinc finger)"/>
    <property type="match status" value="1"/>
</dbReference>